<feature type="chain" id="PRO_5012947457" description="Lipoprotein" evidence="1">
    <location>
        <begin position="28"/>
        <end position="96"/>
    </location>
</feature>
<gene>
    <name evidence="2" type="ORF">CRM94_18380</name>
</gene>
<proteinExistence type="predicted"/>
<organism evidence="2 3">
    <name type="scientific">Burkholderia gladioli</name>
    <name type="common">Pseudomonas marginata</name>
    <name type="synonym">Phytomonas marginata</name>
    <dbReference type="NCBI Taxonomy" id="28095"/>
    <lineage>
        <taxon>Bacteria</taxon>
        <taxon>Pseudomonadati</taxon>
        <taxon>Pseudomonadota</taxon>
        <taxon>Betaproteobacteria</taxon>
        <taxon>Burkholderiales</taxon>
        <taxon>Burkholderiaceae</taxon>
        <taxon>Burkholderia</taxon>
    </lineage>
</organism>
<dbReference type="AlphaFoldDB" id="A0A2A7RZW6"/>
<dbReference type="RefSeq" id="WP_098153499.1">
    <property type="nucleotide sequence ID" value="NZ_CADEQK010000037.1"/>
</dbReference>
<feature type="signal peptide" evidence="1">
    <location>
        <begin position="1"/>
        <end position="27"/>
    </location>
</feature>
<evidence type="ECO:0000313" key="3">
    <source>
        <dbReference type="Proteomes" id="UP000220629"/>
    </source>
</evidence>
<dbReference type="GeneID" id="66459580"/>
<evidence type="ECO:0000256" key="1">
    <source>
        <dbReference type="SAM" id="SignalP"/>
    </source>
</evidence>
<keyword evidence="1" id="KW-0732">Signal</keyword>
<sequence>MSPRSRFSLACCAFALASLTAATPAAAQSRIDEGARPDASRYLRVNDHDDYLRAQRHYQDELRNQRLLYEHQREQRIRDERVRQERAYEQRQPAGY</sequence>
<dbReference type="Proteomes" id="UP000220629">
    <property type="component" value="Unassembled WGS sequence"/>
</dbReference>
<evidence type="ECO:0008006" key="4">
    <source>
        <dbReference type="Google" id="ProtNLM"/>
    </source>
</evidence>
<reference evidence="3" key="1">
    <citation type="submission" date="2017-09" db="EMBL/GenBank/DDBJ databases">
        <title>FDA dAtabase for Regulatory Grade micrObial Sequences (FDA-ARGOS): Supporting development and validation of Infectious Disease Dx tests.</title>
        <authorList>
            <person name="Minogue T."/>
            <person name="Wolcott M."/>
            <person name="Wasieloski L."/>
            <person name="Aguilar W."/>
            <person name="Moore D."/>
            <person name="Tallon L."/>
            <person name="Sadzewicz L."/>
            <person name="Ott S."/>
            <person name="Zhao X."/>
            <person name="Nagaraj S."/>
            <person name="Vavikolanu K."/>
            <person name="Aluvathingal J."/>
            <person name="Nadendla S."/>
            <person name="Sichtig H."/>
        </authorList>
    </citation>
    <scope>NUCLEOTIDE SEQUENCE [LARGE SCALE GENOMIC DNA]</scope>
    <source>
        <strain evidence="3">FDAARGOS_390</strain>
    </source>
</reference>
<name>A0A2A7RZW6_BURGA</name>
<dbReference type="EMBL" id="PDDY01000004">
    <property type="protein sequence ID" value="PEH36595.1"/>
    <property type="molecule type" value="Genomic_DNA"/>
</dbReference>
<evidence type="ECO:0000313" key="2">
    <source>
        <dbReference type="EMBL" id="PEH36595.1"/>
    </source>
</evidence>
<protein>
    <recommendedName>
        <fullName evidence="4">Lipoprotein</fullName>
    </recommendedName>
</protein>
<accession>A0A2A7RZW6</accession>
<comment type="caution">
    <text evidence="2">The sequence shown here is derived from an EMBL/GenBank/DDBJ whole genome shotgun (WGS) entry which is preliminary data.</text>
</comment>